<evidence type="ECO:0000313" key="3">
    <source>
        <dbReference type="EMBL" id="QRR00930.1"/>
    </source>
</evidence>
<evidence type="ECO:0000256" key="1">
    <source>
        <dbReference type="SAM" id="Phobius"/>
    </source>
</evidence>
<dbReference type="InterPro" id="IPR002509">
    <property type="entry name" value="NODB_dom"/>
</dbReference>
<dbReference type="Proteomes" id="UP000612680">
    <property type="component" value="Chromosome"/>
</dbReference>
<evidence type="ECO:0000259" key="2">
    <source>
        <dbReference type="PROSITE" id="PS51677"/>
    </source>
</evidence>
<keyword evidence="1" id="KW-0472">Membrane</keyword>
<dbReference type="SUPFAM" id="SSF88713">
    <property type="entry name" value="Glycoside hydrolase/deacetylase"/>
    <property type="match status" value="1"/>
</dbReference>
<gene>
    <name evidence="3" type="ORF">HWI92_08465</name>
</gene>
<protein>
    <submittedName>
        <fullName evidence="3">Polysaccharide deacetylase family protein</fullName>
    </submittedName>
</protein>
<feature type="transmembrane region" description="Helical" evidence="1">
    <location>
        <begin position="5"/>
        <end position="22"/>
    </location>
</feature>
<feature type="transmembrane region" description="Helical" evidence="1">
    <location>
        <begin position="28"/>
        <end position="55"/>
    </location>
</feature>
<dbReference type="CDD" id="cd10917">
    <property type="entry name" value="CE4_NodB_like_6s_7s"/>
    <property type="match status" value="1"/>
</dbReference>
<dbReference type="EMBL" id="CP056775">
    <property type="protein sequence ID" value="QRR00930.1"/>
    <property type="molecule type" value="Genomic_DNA"/>
</dbReference>
<dbReference type="InterPro" id="IPR050248">
    <property type="entry name" value="Polysacc_deacetylase_ArnD"/>
</dbReference>
<accession>A0ABX7I4Y3</accession>
<evidence type="ECO:0000313" key="4">
    <source>
        <dbReference type="Proteomes" id="UP000612680"/>
    </source>
</evidence>
<dbReference type="InterPro" id="IPR011330">
    <property type="entry name" value="Glyco_hydro/deAcase_b/a-brl"/>
</dbReference>
<proteinExistence type="predicted"/>
<keyword evidence="1" id="KW-1133">Transmembrane helix</keyword>
<sequence>MKHNFTTYTFITVFALSGIIFWETGFAWLVLTLIAVVYFGLVSYGAFNIGSNYFLKSVNKGERRAIALTFDDGPDPVTTPDILATLKRHDVRAAFFVIGKKAAAYPHLVRQIDEDGHIIANHSYSHSYWIGFFSKDRLQSDLAKCRDVVYQTIGKKPVYFRPPFGVTNPRYAAVMEELGLQSVGWSLRSLDTRASNKYQLISRILSRLKKKDIVLLHDTLKVTAESLEDIILHCQQKGIRIESLPRLIRKEAYEQD</sequence>
<dbReference type="RefSeq" id="WP_204662698.1">
    <property type="nucleotide sequence ID" value="NZ_CP056775.1"/>
</dbReference>
<dbReference type="Pfam" id="PF01522">
    <property type="entry name" value="Polysacc_deac_1"/>
    <property type="match status" value="1"/>
</dbReference>
<organism evidence="3 4">
    <name type="scientific">Dyadobacter sandarakinus</name>
    <dbReference type="NCBI Taxonomy" id="2747268"/>
    <lineage>
        <taxon>Bacteria</taxon>
        <taxon>Pseudomonadati</taxon>
        <taxon>Bacteroidota</taxon>
        <taxon>Cytophagia</taxon>
        <taxon>Cytophagales</taxon>
        <taxon>Spirosomataceae</taxon>
        <taxon>Dyadobacter</taxon>
    </lineage>
</organism>
<keyword evidence="4" id="KW-1185">Reference proteome</keyword>
<keyword evidence="1" id="KW-0812">Transmembrane</keyword>
<feature type="domain" description="NodB homology" evidence="2">
    <location>
        <begin position="64"/>
        <end position="242"/>
    </location>
</feature>
<dbReference type="PANTHER" id="PTHR10587">
    <property type="entry name" value="GLYCOSYL TRANSFERASE-RELATED"/>
    <property type="match status" value="1"/>
</dbReference>
<dbReference type="PROSITE" id="PS51677">
    <property type="entry name" value="NODB"/>
    <property type="match status" value="1"/>
</dbReference>
<reference evidence="3 4" key="1">
    <citation type="submission" date="2020-06" db="EMBL/GenBank/DDBJ databases">
        <title>Dyadobacter sandarakinus sp. nov., isolated from the soil of the Arctic Yellow River Station.</title>
        <authorList>
            <person name="Zhang Y."/>
            <person name="Peng F."/>
        </authorList>
    </citation>
    <scope>NUCLEOTIDE SEQUENCE [LARGE SCALE GENOMIC DNA]</scope>
    <source>
        <strain evidence="3 4">Q3-56</strain>
    </source>
</reference>
<dbReference type="Gene3D" id="3.20.20.370">
    <property type="entry name" value="Glycoside hydrolase/deacetylase"/>
    <property type="match status" value="1"/>
</dbReference>
<name>A0ABX7I4Y3_9BACT</name>